<sequence>MEEKSELENELMRSTSPKPSVPNGSKGNECEQRETRITKENLYMVLALWMEEFPVVEQTSSAKRLNKVGVVFVLPTDRVLAADCSRDGVHGVARVMVNHCGKLEGCKVFVSRKPCSLCAKLLVQSKVSRVFYLPIEPESENKGEIARADNLFKNSSVGQSVFVPCVEQKVLDKLEDKLPKEIITPDDISECRDNLLKKCGWSAEWFARAQASLPWPCFEGKMKSQVDNDFKSLIKWIAVVKAPMDKGVAFPKVKLTSDSRVVPDCDADNFPDSKTAYHMMIFAKMLARQTDDPKTGVGAVIVRGKVPDIVSLGWNGFPSKALYGEFPRASDDDRALQKKFPYVIHAEQNALMVRNVKDLTDGILFVTKPPCDECAPMIKLSGVKTIVIGEKIEKSRGGELSYNLIKEYIKEGIMTCYQMEATKTKAKRLASDPETRKRLKSSCSNSNDV</sequence>
<feature type="region of interest" description="Disordered" evidence="11">
    <location>
        <begin position="428"/>
        <end position="449"/>
    </location>
</feature>
<keyword evidence="6" id="KW-0862">Zinc</keyword>
<keyword evidence="3" id="KW-0479">Metal-binding</keyword>
<dbReference type="Proteomes" id="UP000275408">
    <property type="component" value="Unassembled WGS sequence"/>
</dbReference>
<accession>A0A3M6UNF1</accession>
<feature type="compositionally biased region" description="Polar residues" evidence="11">
    <location>
        <begin position="12"/>
        <end position="26"/>
    </location>
</feature>
<evidence type="ECO:0000256" key="7">
    <source>
        <dbReference type="ARBA" id="ARBA00040574"/>
    </source>
</evidence>
<keyword evidence="14" id="KW-1185">Reference proteome</keyword>
<evidence type="ECO:0000256" key="2">
    <source>
        <dbReference type="ARBA" id="ARBA00012783"/>
    </source>
</evidence>
<dbReference type="GO" id="GO:0004132">
    <property type="term" value="F:dCMP deaminase activity"/>
    <property type="evidence" value="ECO:0007669"/>
    <property type="project" value="TreeGrafter"/>
</dbReference>
<dbReference type="PROSITE" id="PS51747">
    <property type="entry name" value="CYT_DCMP_DEAMINASES_2"/>
    <property type="match status" value="2"/>
</dbReference>
<comment type="catalytic activity">
    <reaction evidence="9">
        <text>2'-deoxycytidine + H2O + H(+) = 2'-deoxyuridine + NH4(+)</text>
        <dbReference type="Rhea" id="RHEA:13433"/>
        <dbReference type="ChEBI" id="CHEBI:15377"/>
        <dbReference type="ChEBI" id="CHEBI:15378"/>
        <dbReference type="ChEBI" id="CHEBI:15698"/>
        <dbReference type="ChEBI" id="CHEBI:16450"/>
        <dbReference type="ChEBI" id="CHEBI:28938"/>
        <dbReference type="EC" id="3.5.4.5"/>
    </reaction>
</comment>
<dbReference type="Pfam" id="PF00383">
    <property type="entry name" value="dCMP_cyt_deam_1"/>
    <property type="match status" value="2"/>
</dbReference>
<dbReference type="EMBL" id="RCHS01001116">
    <property type="protein sequence ID" value="RMX55170.1"/>
    <property type="molecule type" value="Genomic_DNA"/>
</dbReference>
<evidence type="ECO:0000313" key="13">
    <source>
        <dbReference type="EMBL" id="RMX55170.1"/>
    </source>
</evidence>
<dbReference type="PANTHER" id="PTHR11086">
    <property type="entry name" value="DEOXYCYTIDYLATE DEAMINASE-RELATED"/>
    <property type="match status" value="1"/>
</dbReference>
<evidence type="ECO:0000256" key="8">
    <source>
        <dbReference type="ARBA" id="ARBA00041919"/>
    </source>
</evidence>
<evidence type="ECO:0000256" key="11">
    <source>
        <dbReference type="SAM" id="MobiDB-lite"/>
    </source>
</evidence>
<evidence type="ECO:0000313" key="14">
    <source>
        <dbReference type="Proteomes" id="UP000275408"/>
    </source>
</evidence>
<feature type="compositionally biased region" description="Basic and acidic residues" evidence="11">
    <location>
        <begin position="1"/>
        <end position="11"/>
    </location>
</feature>
<evidence type="ECO:0000256" key="1">
    <source>
        <dbReference type="ARBA" id="ARBA00006576"/>
    </source>
</evidence>
<name>A0A3M6UNF1_POCDA</name>
<dbReference type="InterPro" id="IPR016193">
    <property type="entry name" value="Cytidine_deaminase-like"/>
</dbReference>
<dbReference type="PROSITE" id="PS00903">
    <property type="entry name" value="CYT_DCMP_DEAMINASES_1"/>
    <property type="match status" value="1"/>
</dbReference>
<dbReference type="GO" id="GO:0005737">
    <property type="term" value="C:cytoplasm"/>
    <property type="evidence" value="ECO:0007669"/>
    <property type="project" value="TreeGrafter"/>
</dbReference>
<dbReference type="OrthoDB" id="6710946at2759"/>
<comment type="caution">
    <text evidence="13">The sequence shown here is derived from an EMBL/GenBank/DDBJ whole genome shotgun (WGS) entry which is preliminary data.</text>
</comment>
<dbReference type="InterPro" id="IPR016192">
    <property type="entry name" value="APOBEC/CMP_deaminase_Zn-bd"/>
</dbReference>
<dbReference type="STRING" id="46731.A0A3M6UNF1"/>
<comment type="similarity">
    <text evidence="1">Belongs to the cytidine and deoxycytidylate deaminase family.</text>
</comment>
<feature type="domain" description="CMP/dCMP-type deaminase" evidence="12">
    <location>
        <begin position="274"/>
        <end position="411"/>
    </location>
</feature>
<reference evidence="13 14" key="1">
    <citation type="journal article" date="2018" name="Sci. Rep.">
        <title>Comparative analysis of the Pocillopora damicornis genome highlights role of immune system in coral evolution.</title>
        <authorList>
            <person name="Cunning R."/>
            <person name="Bay R.A."/>
            <person name="Gillette P."/>
            <person name="Baker A.C."/>
            <person name="Traylor-Knowles N."/>
        </authorList>
    </citation>
    <scope>NUCLEOTIDE SEQUENCE [LARGE SCALE GENOMIC DNA]</scope>
    <source>
        <strain evidence="13">RSMAS</strain>
        <tissue evidence="13">Whole animal</tissue>
    </source>
</reference>
<evidence type="ECO:0000256" key="4">
    <source>
        <dbReference type="ARBA" id="ARBA00022737"/>
    </source>
</evidence>
<organism evidence="13 14">
    <name type="scientific">Pocillopora damicornis</name>
    <name type="common">Cauliflower coral</name>
    <name type="synonym">Millepora damicornis</name>
    <dbReference type="NCBI Taxonomy" id="46731"/>
    <lineage>
        <taxon>Eukaryota</taxon>
        <taxon>Metazoa</taxon>
        <taxon>Cnidaria</taxon>
        <taxon>Anthozoa</taxon>
        <taxon>Hexacorallia</taxon>
        <taxon>Scleractinia</taxon>
        <taxon>Astrocoeniina</taxon>
        <taxon>Pocilloporidae</taxon>
        <taxon>Pocillopora</taxon>
    </lineage>
</organism>
<dbReference type="PANTHER" id="PTHR11086:SF14">
    <property type="entry name" value="CYTIDINE AND DCMP DEAMINASE DOMAIN-CONTAINING PROTEIN 1"/>
    <property type="match status" value="1"/>
</dbReference>
<dbReference type="InterPro" id="IPR015517">
    <property type="entry name" value="dCMP_deaminase-rel"/>
</dbReference>
<dbReference type="Gene3D" id="3.40.140.10">
    <property type="entry name" value="Cytidine Deaminase, domain 2"/>
    <property type="match status" value="2"/>
</dbReference>
<dbReference type="SUPFAM" id="SSF53927">
    <property type="entry name" value="Cytidine deaminase-like"/>
    <property type="match status" value="2"/>
</dbReference>
<evidence type="ECO:0000256" key="10">
    <source>
        <dbReference type="ARBA" id="ARBA00049558"/>
    </source>
</evidence>
<dbReference type="GO" id="GO:0008270">
    <property type="term" value="F:zinc ion binding"/>
    <property type="evidence" value="ECO:0007669"/>
    <property type="project" value="InterPro"/>
</dbReference>
<evidence type="ECO:0000256" key="3">
    <source>
        <dbReference type="ARBA" id="ARBA00022723"/>
    </source>
</evidence>
<dbReference type="InterPro" id="IPR002125">
    <property type="entry name" value="CMP_dCMP_dom"/>
</dbReference>
<dbReference type="EC" id="3.5.4.5" evidence="2"/>
<feature type="region of interest" description="Disordered" evidence="11">
    <location>
        <begin position="1"/>
        <end position="31"/>
    </location>
</feature>
<proteinExistence type="inferred from homology"/>
<evidence type="ECO:0000256" key="9">
    <source>
        <dbReference type="ARBA" id="ARBA00049252"/>
    </source>
</evidence>
<evidence type="ECO:0000259" key="12">
    <source>
        <dbReference type="PROSITE" id="PS51747"/>
    </source>
</evidence>
<keyword evidence="5" id="KW-0378">Hydrolase</keyword>
<evidence type="ECO:0000256" key="6">
    <source>
        <dbReference type="ARBA" id="ARBA00022833"/>
    </source>
</evidence>
<gene>
    <name evidence="13" type="ORF">pdam_00018938</name>
</gene>
<comment type="catalytic activity">
    <reaction evidence="10">
        <text>cytidine + H2O + H(+) = uridine + NH4(+)</text>
        <dbReference type="Rhea" id="RHEA:16069"/>
        <dbReference type="ChEBI" id="CHEBI:15377"/>
        <dbReference type="ChEBI" id="CHEBI:15378"/>
        <dbReference type="ChEBI" id="CHEBI:16704"/>
        <dbReference type="ChEBI" id="CHEBI:17562"/>
        <dbReference type="ChEBI" id="CHEBI:28938"/>
        <dbReference type="EC" id="3.5.4.5"/>
    </reaction>
</comment>
<evidence type="ECO:0000256" key="5">
    <source>
        <dbReference type="ARBA" id="ARBA00022801"/>
    </source>
</evidence>
<dbReference type="OMA" id="IFRREWW"/>
<protein>
    <recommendedName>
        <fullName evidence="7">Cytidine and dCMP deaminase domain-containing protein 1</fullName>
        <ecNumber evidence="2">3.5.4.5</ecNumber>
    </recommendedName>
    <alternativeName>
        <fullName evidence="8">Cytidine deaminase</fullName>
    </alternativeName>
</protein>
<keyword evidence="4" id="KW-0677">Repeat</keyword>
<dbReference type="AlphaFoldDB" id="A0A3M6UNF1"/>
<feature type="domain" description="CMP/dCMP-type deaminase" evidence="12">
    <location>
        <begin position="44"/>
        <end position="148"/>
    </location>
</feature>